<evidence type="ECO:0000259" key="5">
    <source>
        <dbReference type="Pfam" id="PF00149"/>
    </source>
</evidence>
<dbReference type="GO" id="GO:0000166">
    <property type="term" value="F:nucleotide binding"/>
    <property type="evidence" value="ECO:0007669"/>
    <property type="project" value="UniProtKB-KW"/>
</dbReference>
<evidence type="ECO:0000256" key="1">
    <source>
        <dbReference type="ARBA" id="ARBA00022723"/>
    </source>
</evidence>
<dbReference type="InterPro" id="IPR006179">
    <property type="entry name" value="5_nucleotidase/apyrase"/>
</dbReference>
<dbReference type="InterPro" id="IPR006420">
    <property type="entry name" value="NadN"/>
</dbReference>
<dbReference type="GO" id="GO:0046872">
    <property type="term" value="F:metal ion binding"/>
    <property type="evidence" value="ECO:0007669"/>
    <property type="project" value="UniProtKB-KW"/>
</dbReference>
<evidence type="ECO:0000256" key="2">
    <source>
        <dbReference type="ARBA" id="ARBA00022729"/>
    </source>
</evidence>
<dbReference type="Pfam" id="PF02872">
    <property type="entry name" value="5_nucleotid_C"/>
    <property type="match status" value="1"/>
</dbReference>
<evidence type="ECO:0000259" key="6">
    <source>
        <dbReference type="Pfam" id="PF02872"/>
    </source>
</evidence>
<dbReference type="PRINTS" id="PR01607">
    <property type="entry name" value="APYRASEFAMLY"/>
</dbReference>
<dbReference type="PROSITE" id="PS00785">
    <property type="entry name" value="5_NUCLEOTIDASE_1"/>
    <property type="match status" value="1"/>
</dbReference>
<dbReference type="RefSeq" id="WP_012859832.1">
    <property type="nucleotide sequence ID" value="NC_013517.1"/>
</dbReference>
<evidence type="ECO:0000256" key="3">
    <source>
        <dbReference type="ARBA" id="ARBA00022741"/>
    </source>
</evidence>
<organism evidence="7 8">
    <name type="scientific">Sebaldella termitidis (strain ATCC 33386 / NCTC 11300)</name>
    <dbReference type="NCBI Taxonomy" id="526218"/>
    <lineage>
        <taxon>Bacteria</taxon>
        <taxon>Fusobacteriati</taxon>
        <taxon>Fusobacteriota</taxon>
        <taxon>Fusobacteriia</taxon>
        <taxon>Fusobacteriales</taxon>
        <taxon>Leptotrichiaceae</taxon>
        <taxon>Sebaldella</taxon>
    </lineage>
</organism>
<dbReference type="InterPro" id="IPR006146">
    <property type="entry name" value="5'-Nucleotdase_CS"/>
</dbReference>
<keyword evidence="2 4" id="KW-0732">Signal</keyword>
<dbReference type="NCBIfam" id="TIGR01530">
    <property type="entry name" value="nadN"/>
    <property type="match status" value="1"/>
</dbReference>
<evidence type="ECO:0000313" key="8">
    <source>
        <dbReference type="Proteomes" id="UP000000845"/>
    </source>
</evidence>
<dbReference type="Gene3D" id="3.60.21.10">
    <property type="match status" value="1"/>
</dbReference>
<evidence type="ECO:0000313" key="7">
    <source>
        <dbReference type="EMBL" id="ACZ07233.1"/>
    </source>
</evidence>
<dbReference type="STRING" id="526218.Sterm_0349"/>
<dbReference type="SUPFAM" id="SSF55816">
    <property type="entry name" value="5'-nucleotidase (syn. UDP-sugar hydrolase), C-terminal domain"/>
    <property type="match status" value="1"/>
</dbReference>
<dbReference type="InterPro" id="IPR004843">
    <property type="entry name" value="Calcineurin-like_PHP"/>
</dbReference>
<name>D1ALW5_SEBTE</name>
<dbReference type="Pfam" id="PF00149">
    <property type="entry name" value="Metallophos"/>
    <property type="match status" value="1"/>
</dbReference>
<dbReference type="Gene3D" id="3.90.780.10">
    <property type="entry name" value="5'-Nucleotidase, C-terminal domain"/>
    <property type="match status" value="1"/>
</dbReference>
<dbReference type="HOGENOM" id="CLU_005854_7_1_0"/>
<reference evidence="8" key="1">
    <citation type="submission" date="2009-09" db="EMBL/GenBank/DDBJ databases">
        <title>The complete chromosome of Sebaldella termitidis ATCC 33386.</title>
        <authorList>
            <consortium name="US DOE Joint Genome Institute (JGI-PGF)"/>
            <person name="Lucas S."/>
            <person name="Copeland A."/>
            <person name="Lapidus A."/>
            <person name="Glavina del Rio T."/>
            <person name="Dalin E."/>
            <person name="Tice H."/>
            <person name="Bruce D."/>
            <person name="Goodwin L."/>
            <person name="Pitluck S."/>
            <person name="Kyrpides N."/>
            <person name="Mavromatis K."/>
            <person name="Ivanova N."/>
            <person name="Mikhailova N."/>
            <person name="Sims D."/>
            <person name="Meincke L."/>
            <person name="Brettin T."/>
            <person name="Detter J.C."/>
            <person name="Han C."/>
            <person name="Larimer F."/>
            <person name="Land M."/>
            <person name="Hauser L."/>
            <person name="Markowitz V."/>
            <person name="Cheng J.F."/>
            <person name="Hugenholtz P."/>
            <person name="Woyke T."/>
            <person name="Wu D."/>
            <person name="Eisen J.A."/>
        </authorList>
    </citation>
    <scope>NUCLEOTIDE SEQUENCE [LARGE SCALE GENOMIC DNA]</scope>
    <source>
        <strain evidence="8">ATCC 33386 / NCTC 11300</strain>
    </source>
</reference>
<protein>
    <submittedName>
        <fullName evidence="7">NAD pyrophosphatase/5'-nucleotidase NadN</fullName>
    </submittedName>
</protein>
<dbReference type="eggNOG" id="COG0737">
    <property type="taxonomic scope" value="Bacteria"/>
</dbReference>
<dbReference type="InterPro" id="IPR008334">
    <property type="entry name" value="5'-Nucleotdase_C"/>
</dbReference>
<keyword evidence="4" id="KW-0378">Hydrolase</keyword>
<dbReference type="CDD" id="cd07409">
    <property type="entry name" value="MPP_CD73_N"/>
    <property type="match status" value="1"/>
</dbReference>
<dbReference type="PANTHER" id="PTHR11575:SF46">
    <property type="entry name" value="PROTEIN USHA"/>
    <property type="match status" value="1"/>
</dbReference>
<dbReference type="GO" id="GO:0008253">
    <property type="term" value="F:5'-nucleotidase activity"/>
    <property type="evidence" value="ECO:0007669"/>
    <property type="project" value="InterPro"/>
</dbReference>
<dbReference type="GO" id="GO:0008768">
    <property type="term" value="F:UDP-sugar diphosphatase activity"/>
    <property type="evidence" value="ECO:0007669"/>
    <property type="project" value="TreeGrafter"/>
</dbReference>
<sequence>MKKLFIFLCMAAGITAFSATTAKKVPAGKDNFEINIIHINDHHSHLEAEKMDLVLGGKKTKVTIGGIGRVASKVKELRAKEKNPLVLHAGDAMTGTLYYTLFNGVADAEEMNSIGFDAFTLGNHEFDGGNEGLLKFLNALKVPVVSSNVVPEEGSILAGKWTPYIIKNVNGEKIGIIGLDIVGKTRDSSNPGKDIKFEDEVTTVQKYADELAAKGINKIILLSHFGYENNVDLAKKVSGIDVIVSGDTHYLLDRNFEKFGLKVEGDYPTGVTSKTGEPVYVVEAWNYSYVVGHLKVVFDKNGVIKSVAGTPQLLLGDDFFERRNESGEKYQIEGAEKQEVLREIAVNPELSLVKPDAKAETILKKYSDQKQELGKIVIGTVKDEIPGGSENRIPDAKNPNGSYATQLVAESMLYTLQHMGTGEADLVIQNSGGVRISIMPGEFTYDSGYTLLPFSNTLYTLKMTGAEIKAVLEDALDFALKPGGSTGSFPYGAGIRYEAKKAGTLGNRVTKVEVKDRQTGKWTNIDPKKMYVVGTNAYIASGKDGYVTFGKVNEERGGTDTYLDDAKAFIDYVKEVKEIKKPDSTGVKFTF</sequence>
<dbReference type="SUPFAM" id="SSF56300">
    <property type="entry name" value="Metallo-dependent phosphatases"/>
    <property type="match status" value="1"/>
</dbReference>
<dbReference type="EMBL" id="CP001739">
    <property type="protein sequence ID" value="ACZ07233.1"/>
    <property type="molecule type" value="Genomic_DNA"/>
</dbReference>
<reference evidence="7 8" key="2">
    <citation type="journal article" date="2010" name="Stand. Genomic Sci.">
        <title>Complete genome sequence of Sebaldella termitidis type strain (NCTC 11300).</title>
        <authorList>
            <person name="Harmon-Smith M."/>
            <person name="Celia L."/>
            <person name="Chertkov O."/>
            <person name="Lapidus A."/>
            <person name="Copeland A."/>
            <person name="Glavina Del Rio T."/>
            <person name="Nolan M."/>
            <person name="Lucas S."/>
            <person name="Tice H."/>
            <person name="Cheng J.F."/>
            <person name="Han C."/>
            <person name="Detter J.C."/>
            <person name="Bruce D."/>
            <person name="Goodwin L."/>
            <person name="Pitluck S."/>
            <person name="Pati A."/>
            <person name="Liolios K."/>
            <person name="Ivanova N."/>
            <person name="Mavromatis K."/>
            <person name="Mikhailova N."/>
            <person name="Chen A."/>
            <person name="Palaniappan K."/>
            <person name="Land M."/>
            <person name="Hauser L."/>
            <person name="Chang Y.J."/>
            <person name="Jeffries C.D."/>
            <person name="Brettin T."/>
            <person name="Goker M."/>
            <person name="Beck B."/>
            <person name="Bristow J."/>
            <person name="Eisen J.A."/>
            <person name="Markowitz V."/>
            <person name="Hugenholtz P."/>
            <person name="Kyrpides N.C."/>
            <person name="Klenk H.P."/>
            <person name="Chen F."/>
        </authorList>
    </citation>
    <scope>NUCLEOTIDE SEQUENCE [LARGE SCALE GENOMIC DNA]</scope>
    <source>
        <strain evidence="8">ATCC 33386 / NCTC 11300</strain>
    </source>
</reference>
<dbReference type="PANTHER" id="PTHR11575">
    <property type="entry name" value="5'-NUCLEOTIDASE-RELATED"/>
    <property type="match status" value="1"/>
</dbReference>
<feature type="signal peptide" evidence="4">
    <location>
        <begin position="1"/>
        <end position="18"/>
    </location>
</feature>
<comment type="similarity">
    <text evidence="4">Belongs to the 5'-nucleotidase family.</text>
</comment>
<feature type="domain" description="5'-Nucleotidase C-terminal" evidence="6">
    <location>
        <begin position="377"/>
        <end position="549"/>
    </location>
</feature>
<keyword evidence="1" id="KW-0479">Metal-binding</keyword>
<dbReference type="InterPro" id="IPR036907">
    <property type="entry name" value="5'-Nucleotdase_C_sf"/>
</dbReference>
<dbReference type="Proteomes" id="UP000000845">
    <property type="component" value="Chromosome"/>
</dbReference>
<dbReference type="AlphaFoldDB" id="D1ALW5"/>
<dbReference type="GO" id="GO:0009166">
    <property type="term" value="P:nucleotide catabolic process"/>
    <property type="evidence" value="ECO:0007669"/>
    <property type="project" value="InterPro"/>
</dbReference>
<proteinExistence type="inferred from homology"/>
<evidence type="ECO:0000256" key="4">
    <source>
        <dbReference type="RuleBase" id="RU362119"/>
    </source>
</evidence>
<keyword evidence="8" id="KW-1185">Reference proteome</keyword>
<keyword evidence="3 4" id="KW-0547">Nucleotide-binding</keyword>
<gene>
    <name evidence="7" type="ordered locus">Sterm_0349</name>
</gene>
<dbReference type="KEGG" id="str:Sterm_0349"/>
<feature type="chain" id="PRO_5005126067" evidence="4">
    <location>
        <begin position="19"/>
        <end position="591"/>
    </location>
</feature>
<feature type="domain" description="Calcineurin-like phosphoesterase" evidence="5">
    <location>
        <begin position="35"/>
        <end position="250"/>
    </location>
</feature>
<dbReference type="PROSITE" id="PS00786">
    <property type="entry name" value="5_NUCLEOTIDASE_2"/>
    <property type="match status" value="1"/>
</dbReference>
<dbReference type="GO" id="GO:0030288">
    <property type="term" value="C:outer membrane-bounded periplasmic space"/>
    <property type="evidence" value="ECO:0007669"/>
    <property type="project" value="TreeGrafter"/>
</dbReference>
<accession>D1ALW5</accession>
<dbReference type="InterPro" id="IPR029052">
    <property type="entry name" value="Metallo-depent_PP-like"/>
</dbReference>